<dbReference type="GO" id="GO:0005829">
    <property type="term" value="C:cytosol"/>
    <property type="evidence" value="ECO:0007669"/>
    <property type="project" value="TreeGrafter"/>
</dbReference>
<gene>
    <name evidence="8" type="primary">CG4603</name>
    <name evidence="8" type="ORF">CDAR_500581</name>
</gene>
<dbReference type="PANTHER" id="PTHR13312:SF0">
    <property type="entry name" value="UBIQUITIN THIOESTERASE OTU1"/>
    <property type="match status" value="1"/>
</dbReference>
<dbReference type="CDD" id="cd22745">
    <property type="entry name" value="OTU_OTU1"/>
    <property type="match status" value="1"/>
</dbReference>
<evidence type="ECO:0000313" key="8">
    <source>
        <dbReference type="EMBL" id="GIX68500.1"/>
    </source>
</evidence>
<comment type="catalytic activity">
    <reaction evidence="1 6">
        <text>Thiol-dependent hydrolysis of ester, thioester, amide, peptide and isopeptide bonds formed by the C-terminal Gly of ubiquitin (a 76-residue protein attached to proteins as an intracellular targeting signal).</text>
        <dbReference type="EC" id="3.4.19.12"/>
    </reaction>
</comment>
<accession>A0AAV4M8D4</accession>
<dbReference type="InterPro" id="IPR003323">
    <property type="entry name" value="OTU_dom"/>
</dbReference>
<dbReference type="Pfam" id="PF02338">
    <property type="entry name" value="OTU"/>
    <property type="match status" value="1"/>
</dbReference>
<dbReference type="EMBL" id="BPLQ01000179">
    <property type="protein sequence ID" value="GIX68500.1"/>
    <property type="molecule type" value="Genomic_DNA"/>
</dbReference>
<evidence type="ECO:0000256" key="3">
    <source>
        <dbReference type="ARBA" id="ARBA00022786"/>
    </source>
</evidence>
<dbReference type="Gene3D" id="3.90.70.80">
    <property type="match status" value="1"/>
</dbReference>
<evidence type="ECO:0000259" key="7">
    <source>
        <dbReference type="PROSITE" id="PS50802"/>
    </source>
</evidence>
<organism evidence="8 9">
    <name type="scientific">Caerostris darwini</name>
    <dbReference type="NCBI Taxonomy" id="1538125"/>
    <lineage>
        <taxon>Eukaryota</taxon>
        <taxon>Metazoa</taxon>
        <taxon>Ecdysozoa</taxon>
        <taxon>Arthropoda</taxon>
        <taxon>Chelicerata</taxon>
        <taxon>Arachnida</taxon>
        <taxon>Araneae</taxon>
        <taxon>Araneomorphae</taxon>
        <taxon>Entelegynae</taxon>
        <taxon>Araneoidea</taxon>
        <taxon>Araneidae</taxon>
        <taxon>Caerostris</taxon>
    </lineage>
</organism>
<evidence type="ECO:0000256" key="1">
    <source>
        <dbReference type="ARBA" id="ARBA00000707"/>
    </source>
</evidence>
<dbReference type="GO" id="GO:0030968">
    <property type="term" value="P:endoplasmic reticulum unfolded protein response"/>
    <property type="evidence" value="ECO:0007669"/>
    <property type="project" value="TreeGrafter"/>
</dbReference>
<reference evidence="8 9" key="1">
    <citation type="submission" date="2021-06" db="EMBL/GenBank/DDBJ databases">
        <title>Caerostris darwini draft genome.</title>
        <authorList>
            <person name="Kono N."/>
            <person name="Arakawa K."/>
        </authorList>
    </citation>
    <scope>NUCLEOTIDE SEQUENCE [LARGE SCALE GENOMIC DNA]</scope>
</reference>
<dbReference type="SUPFAM" id="SSF54001">
    <property type="entry name" value="Cysteine proteinases"/>
    <property type="match status" value="1"/>
</dbReference>
<proteinExistence type="predicted"/>
<dbReference type="Gene3D" id="3.10.20.90">
    <property type="entry name" value="Phosphatidylinositol 3-kinase Catalytic Subunit, Chain A, domain 1"/>
    <property type="match status" value="1"/>
</dbReference>
<keyword evidence="2" id="KW-0645">Protease</keyword>
<feature type="domain" description="OTU" evidence="7">
    <location>
        <begin position="117"/>
        <end position="242"/>
    </location>
</feature>
<dbReference type="GO" id="GO:0036503">
    <property type="term" value="P:ERAD pathway"/>
    <property type="evidence" value="ECO:0007669"/>
    <property type="project" value="TreeGrafter"/>
</dbReference>
<dbReference type="InterPro" id="IPR029071">
    <property type="entry name" value="Ubiquitin-like_domsf"/>
</dbReference>
<comment type="caution">
    <text evidence="8">The sequence shown here is derived from an EMBL/GenBank/DDBJ whole genome shotgun (WGS) entry which is preliminary data.</text>
</comment>
<dbReference type="Pfam" id="PF24560">
    <property type="entry name" value="zf-C2H2_OTU1_C"/>
    <property type="match status" value="1"/>
</dbReference>
<dbReference type="AlphaFoldDB" id="A0AAV4M8D4"/>
<evidence type="ECO:0000313" key="9">
    <source>
        <dbReference type="Proteomes" id="UP001054837"/>
    </source>
</evidence>
<keyword evidence="5 6" id="KW-0788">Thiol protease</keyword>
<dbReference type="SUPFAM" id="SSF54236">
    <property type="entry name" value="Ubiquitin-like"/>
    <property type="match status" value="1"/>
</dbReference>
<evidence type="ECO:0000256" key="6">
    <source>
        <dbReference type="RuleBase" id="RU367104"/>
    </source>
</evidence>
<keyword evidence="6" id="KW-0963">Cytoplasm</keyword>
<dbReference type="PANTHER" id="PTHR13312">
    <property type="entry name" value="HIV-INDUCED PROTEIN-7-LIKE PROTEASE"/>
    <property type="match status" value="1"/>
</dbReference>
<dbReference type="GO" id="GO:0004843">
    <property type="term" value="F:cysteine-type deubiquitinase activity"/>
    <property type="evidence" value="ECO:0007669"/>
    <property type="project" value="UniProtKB-UniRule"/>
</dbReference>
<dbReference type="GO" id="GO:0016579">
    <property type="term" value="P:protein deubiquitination"/>
    <property type="evidence" value="ECO:0007669"/>
    <property type="project" value="TreeGrafter"/>
</dbReference>
<comment type="function">
    <text evidence="6">Hydrolase that can remove conjugated ubiquitin from proteins and may therefore play an important regulatory role at the level of protein turnover by preventing degradation.</text>
</comment>
<keyword evidence="4 6" id="KW-0378">Hydrolase</keyword>
<keyword evidence="3 6" id="KW-0833">Ubl conjugation pathway</keyword>
<keyword evidence="9" id="KW-1185">Reference proteome</keyword>
<dbReference type="Proteomes" id="UP001054837">
    <property type="component" value="Unassembled WGS sequence"/>
</dbReference>
<evidence type="ECO:0000256" key="2">
    <source>
        <dbReference type="ARBA" id="ARBA00022670"/>
    </source>
</evidence>
<evidence type="ECO:0000256" key="4">
    <source>
        <dbReference type="ARBA" id="ARBA00022801"/>
    </source>
</evidence>
<dbReference type="InterPro" id="IPR038765">
    <property type="entry name" value="Papain-like_cys_pep_sf"/>
</dbReference>
<dbReference type="EC" id="3.4.19.12" evidence="6"/>
<comment type="subcellular location">
    <subcellularLocation>
        <location evidence="6">Cytoplasm</location>
    </subcellularLocation>
</comment>
<evidence type="ECO:0000256" key="5">
    <source>
        <dbReference type="ARBA" id="ARBA00022807"/>
    </source>
</evidence>
<name>A0AAV4M8D4_9ARAC</name>
<dbReference type="InterPro" id="IPR057766">
    <property type="entry name" value="Znf-C2H2_OTU1-like_C"/>
</dbReference>
<dbReference type="GO" id="GO:0005634">
    <property type="term" value="C:nucleus"/>
    <property type="evidence" value="ECO:0007669"/>
    <property type="project" value="TreeGrafter"/>
</dbReference>
<protein>
    <recommendedName>
        <fullName evidence="6">Ubiquitin thioesterase OTU</fullName>
        <ecNumber evidence="6">3.4.19.12</ecNumber>
    </recommendedName>
</protein>
<sequence>MASYNFVLKCTTEKGRFTLTDLNSDSTVEDLKFSLARLSQIEAGTMDFLNSSSYPPRALNIERNSMKLHELNINSGDTLIVRKRKEPENIPCQIQELNIEAARNSVDDIIRNQSGIMIRHVVPSDNSCLFASVRYILSFTGEIINNNQELRRIIAGVVENNLEKYNFAFLGKNNSDYCEWIQDPVHWGGAIELSIVSGRYKVEIVVIDTSSLITLRFGESEDYQNRIFLIYDGVHYDPLVMECEGHIQALFPSNDPGPLEMAMEIAREARASRQYTDIANFSVTCGICNVSLRGQDEMRAHAKLTGHNQFGEQ</sequence>
<dbReference type="PROSITE" id="PS50802">
    <property type="entry name" value="OTU"/>
    <property type="match status" value="1"/>
</dbReference>